<dbReference type="Pfam" id="PF00293">
    <property type="entry name" value="NUDIX"/>
    <property type="match status" value="1"/>
</dbReference>
<feature type="compositionally biased region" description="Polar residues" evidence="2">
    <location>
        <begin position="93"/>
        <end position="103"/>
    </location>
</feature>
<keyword evidence="4" id="KW-0496">Mitochondrion</keyword>
<organism evidence="4 5">
    <name type="scientific">Plasmodiophora brassicae</name>
    <name type="common">Clubroot disease agent</name>
    <dbReference type="NCBI Taxonomy" id="37360"/>
    <lineage>
        <taxon>Eukaryota</taxon>
        <taxon>Sar</taxon>
        <taxon>Rhizaria</taxon>
        <taxon>Endomyxa</taxon>
        <taxon>Phytomyxea</taxon>
        <taxon>Plasmodiophorida</taxon>
        <taxon>Plasmodiophoridae</taxon>
        <taxon>Plasmodiophora</taxon>
    </lineage>
</organism>
<dbReference type="EMBL" id="OVEO01000001">
    <property type="protein sequence ID" value="SPQ93316.1"/>
    <property type="molecule type" value="Genomic_DNA"/>
</dbReference>
<dbReference type="InterPro" id="IPR015797">
    <property type="entry name" value="NUDIX_hydrolase-like_dom_sf"/>
</dbReference>
<dbReference type="PROSITE" id="PS51462">
    <property type="entry name" value="NUDIX"/>
    <property type="match status" value="1"/>
</dbReference>
<dbReference type="AlphaFoldDB" id="A0A3P3XZD3"/>
<reference evidence="4 5" key="1">
    <citation type="submission" date="2018-03" db="EMBL/GenBank/DDBJ databases">
        <authorList>
            <person name="Fogelqvist J."/>
        </authorList>
    </citation>
    <scope>NUCLEOTIDE SEQUENCE [LARGE SCALE GENOMIC DNA]</scope>
</reference>
<dbReference type="GO" id="GO:0016787">
    <property type="term" value="F:hydrolase activity"/>
    <property type="evidence" value="ECO:0007669"/>
    <property type="project" value="UniProtKB-KW"/>
</dbReference>
<evidence type="ECO:0000256" key="1">
    <source>
        <dbReference type="ARBA" id="ARBA00022801"/>
    </source>
</evidence>
<feature type="compositionally biased region" description="Low complexity" evidence="2">
    <location>
        <begin position="31"/>
        <end position="54"/>
    </location>
</feature>
<accession>A0A3P3XZD3</accession>
<geneLocation type="mitochondrion" evidence="4"/>
<dbReference type="PANTHER" id="PTHR43736:SF1">
    <property type="entry name" value="DIHYDRONEOPTERIN TRIPHOSPHATE DIPHOSPHATASE"/>
    <property type="match status" value="1"/>
</dbReference>
<dbReference type="InterPro" id="IPR000086">
    <property type="entry name" value="NUDIX_hydrolase_dom"/>
</dbReference>
<evidence type="ECO:0000313" key="4">
    <source>
        <dbReference type="EMBL" id="SPQ93316.1"/>
    </source>
</evidence>
<feature type="compositionally biased region" description="Basic and acidic residues" evidence="2">
    <location>
        <begin position="1"/>
        <end position="16"/>
    </location>
</feature>
<dbReference type="Proteomes" id="UP000290189">
    <property type="component" value="Unassembled WGS sequence"/>
</dbReference>
<dbReference type="PRINTS" id="PR00502">
    <property type="entry name" value="NUDIXFAMILY"/>
</dbReference>
<sequence>MNGGAERDHATDHPDAGRQPALANTHTGGSPAARTTRSPRRTALPAPARCTARAGSLRPPLPHDSTPNYRRRFPGPPPSRPKRPAADSDGGMAQTTRVTSRKTASVPKGEMCGVQSRRAATVTVDKMATVALRLCACGSGLSLMPVVMRFHRRVADLGAAVDRAAFAVSFFPLRTMHDAACMLAALMAQTVDGVVDVEVGQMAARSQNTFVKEIKPWGDVQIIHETAAAGIYSLNIEPGQSIPMHVHERLDEVEMASSPNLQCQGQPFPFGAIRRWPCQEPHCHVNTDQSRRGHILCIDRPSFIAGDEIPVTVDQGRELHNHNLGICHSPWTEQPVFTFDGGYNGQTVRFVVDNAVNQRADAVLVAVLSADHARIVICRHHSRGWELPGGKVEPDEAIEAAARREVEEETGYILRDPVFPVGYYEIREECSADVHTKQVFLAYSKTRKANWNRDEMPQVKPVRVSDLVDIVDQGGEQISPLMKDNVIRVLVSLIRGQPRLQER</sequence>
<dbReference type="SUPFAM" id="SSF55811">
    <property type="entry name" value="Nudix"/>
    <property type="match status" value="1"/>
</dbReference>
<keyword evidence="1" id="KW-0378">Hydrolase</keyword>
<feature type="domain" description="Nudix hydrolase" evidence="3">
    <location>
        <begin position="358"/>
        <end position="484"/>
    </location>
</feature>
<protein>
    <recommendedName>
        <fullName evidence="3">Nudix hydrolase domain-containing protein</fullName>
    </recommendedName>
</protein>
<evidence type="ECO:0000259" key="3">
    <source>
        <dbReference type="PROSITE" id="PS51462"/>
    </source>
</evidence>
<name>A0A3P3XZD3_PLABS</name>
<gene>
    <name evidence="4" type="ORF">PLBR_LOCUS531</name>
</gene>
<dbReference type="InterPro" id="IPR020476">
    <property type="entry name" value="Nudix_hydrolase"/>
</dbReference>
<dbReference type="PROSITE" id="PS00893">
    <property type="entry name" value="NUDIX_BOX"/>
    <property type="match status" value="1"/>
</dbReference>
<proteinExistence type="predicted"/>
<feature type="region of interest" description="Disordered" evidence="2">
    <location>
        <begin position="1"/>
        <end position="108"/>
    </location>
</feature>
<evidence type="ECO:0000256" key="2">
    <source>
        <dbReference type="SAM" id="MobiDB-lite"/>
    </source>
</evidence>
<dbReference type="Gene3D" id="3.90.79.10">
    <property type="entry name" value="Nucleoside Triphosphate Pyrophosphohydrolase"/>
    <property type="match status" value="1"/>
</dbReference>
<dbReference type="InterPro" id="IPR020084">
    <property type="entry name" value="NUDIX_hydrolase_CS"/>
</dbReference>
<dbReference type="PANTHER" id="PTHR43736">
    <property type="entry name" value="ADP-RIBOSE PYROPHOSPHATASE"/>
    <property type="match status" value="1"/>
</dbReference>
<evidence type="ECO:0000313" key="5">
    <source>
        <dbReference type="Proteomes" id="UP000290189"/>
    </source>
</evidence>